<evidence type="ECO:0000256" key="3">
    <source>
        <dbReference type="ARBA" id="ARBA00022475"/>
    </source>
</evidence>
<dbReference type="GeneID" id="63795764"/>
<dbReference type="InterPro" id="IPR037673">
    <property type="entry name" value="MSC/AndL"/>
</dbReference>
<evidence type="ECO:0000256" key="7">
    <source>
        <dbReference type="ARBA" id="ARBA00037968"/>
    </source>
</evidence>
<feature type="compositionally biased region" description="Low complexity" evidence="8">
    <location>
        <begin position="750"/>
        <end position="761"/>
    </location>
</feature>
<dbReference type="Proteomes" id="UP000249363">
    <property type="component" value="Unassembled WGS sequence"/>
</dbReference>
<evidence type="ECO:0000256" key="8">
    <source>
        <dbReference type="SAM" id="MobiDB-lite"/>
    </source>
</evidence>
<evidence type="ECO:0000313" key="12">
    <source>
        <dbReference type="Proteomes" id="UP000249363"/>
    </source>
</evidence>
<dbReference type="InterPro" id="IPR036259">
    <property type="entry name" value="MFS_trans_sf"/>
</dbReference>
<dbReference type="Gene3D" id="3.40.50.720">
    <property type="entry name" value="NAD(P)-binding Rossmann-like Domain"/>
    <property type="match status" value="1"/>
</dbReference>
<dbReference type="RefSeq" id="XP_040735052.1">
    <property type="nucleotide sequence ID" value="XM_040879146.1"/>
</dbReference>
<comment type="similarity">
    <text evidence="7">Belongs to the major facilitator superfamily. Allantoate permease family.</text>
</comment>
<feature type="transmembrane region" description="Helical" evidence="9">
    <location>
        <begin position="668"/>
        <end position="688"/>
    </location>
</feature>
<dbReference type="SUPFAM" id="SSF103473">
    <property type="entry name" value="MFS general substrate transporter"/>
    <property type="match status" value="1"/>
</dbReference>
<feature type="transmembrane region" description="Helical" evidence="9">
    <location>
        <begin position="600"/>
        <end position="622"/>
    </location>
</feature>
<evidence type="ECO:0000313" key="11">
    <source>
        <dbReference type="EMBL" id="RAO70536.1"/>
    </source>
</evidence>
<dbReference type="OrthoDB" id="3639251at2759"/>
<evidence type="ECO:0000256" key="6">
    <source>
        <dbReference type="ARBA" id="ARBA00023136"/>
    </source>
</evidence>
<comment type="caution">
    <text evidence="11">The sequence shown here is derived from an EMBL/GenBank/DDBJ whole genome shotgun (WGS) entry which is preliminary data.</text>
</comment>
<keyword evidence="5 9" id="KW-1133">Transmembrane helix</keyword>
<dbReference type="PANTHER" id="PTHR43791">
    <property type="entry name" value="PERMEASE-RELATED"/>
    <property type="match status" value="1"/>
</dbReference>
<keyword evidence="6 9" id="KW-0472">Membrane</keyword>
<keyword evidence="3" id="KW-1003">Cell membrane</keyword>
<evidence type="ECO:0000256" key="5">
    <source>
        <dbReference type="ARBA" id="ARBA00022989"/>
    </source>
</evidence>
<feature type="domain" description="Major facilitator superfamily (MFS) profile" evidence="10">
    <location>
        <begin position="275"/>
        <end position="690"/>
    </location>
</feature>
<sequence>MAKYGCVAACGTIAKYDKDDNIVSLKNSYKIITMVLKILGFINIDWIEHLYEVRAIFIEGCKKGNSIIGDESEIVIDIEFEDILRTWMMLYSGANTEKLITCTKGRKHRSLIRSLLSMPRLPDQEDNIVTRVRGRFKEAWDGFWDFALRDNVLEVAIGLIIAAAFTKVVNSFVSDLFLPIISLLPFLHRNLDDKFAVLRKGKHYPDWGPDGYNTLEQARDDGALVMAYGMSAEDIKEQIVRREESKKPRFVSYLWDTFDKPLAERRLLTKLDTALISFGAVGYFVKSVDQYNINNAFVSGMQEDLKLYQNQLNYMQTAWALGYMLGQIPSNIILSRTRPRYWIPSLEVCWAVLTLSLSRCNQAYQFYIIRLLIGLCESGYYPGLQHSLGSWYRSDELGKRACIFQICSAMGQMASGYIMGGVYKLGGIGGYRGWQWAFIINGSLSLPMAIMGYFILPDVPEITKSWYLKEEEIKLAQLRMHMEGRKPRSKYTKEKLKRIFTSWHIYLLSLLYVAYNNGIANMQPIFQQYLRHSTNPRYSIPQINNYPTTTSGVQILMTILYAWLSDTVLRGRRWPPLVFGGLVSIICYVSLAIWDIPTWWKWTCFISAGASFGLSGLCMAWANEVCGNDSEERAITIAAMNEIAYLLQIWLPLLVWQQIDAPRYFKGYVTVSAMSVLFIVMCFVVRNLHNREASAARMAKEHATESCIQLQQQHQQADGEKDLSGSDLQLSRFKSLETSSSSGQYDSEAISPSSSSNIISPCDDEKGPFSRRLNGTFPTESGDVKGIEVQPSRLL</sequence>
<evidence type="ECO:0000259" key="10">
    <source>
        <dbReference type="PROSITE" id="PS50850"/>
    </source>
</evidence>
<dbReference type="Gene3D" id="3.90.180.10">
    <property type="entry name" value="Medium-chain alcohol dehydrogenases, catalytic domain"/>
    <property type="match status" value="1"/>
</dbReference>
<dbReference type="AlphaFoldDB" id="A0A364L415"/>
<feature type="transmembrane region" description="Helical" evidence="9">
    <location>
        <begin position="576"/>
        <end position="594"/>
    </location>
</feature>
<feature type="region of interest" description="Disordered" evidence="8">
    <location>
        <begin position="737"/>
        <end position="795"/>
    </location>
</feature>
<feature type="transmembrane region" description="Helical" evidence="9">
    <location>
        <begin position="634"/>
        <end position="656"/>
    </location>
</feature>
<evidence type="ECO:0000256" key="2">
    <source>
        <dbReference type="ARBA" id="ARBA00022448"/>
    </source>
</evidence>
<dbReference type="InterPro" id="IPR011701">
    <property type="entry name" value="MFS"/>
</dbReference>
<dbReference type="EMBL" id="MIKG01000012">
    <property type="protein sequence ID" value="RAO70536.1"/>
    <property type="molecule type" value="Genomic_DNA"/>
</dbReference>
<dbReference type="InterPro" id="IPR036019">
    <property type="entry name" value="MscL_channel"/>
</dbReference>
<reference evidence="11 12" key="1">
    <citation type="journal article" date="2017" name="Biotechnol. Biofuels">
        <title>Differential beta-glucosidase expression as a function of carbon source availability in Talaromyces amestolkiae: a genomic and proteomic approach.</title>
        <authorList>
            <person name="de Eugenio L.I."/>
            <person name="Mendez-Liter J.A."/>
            <person name="Nieto-Dominguez M."/>
            <person name="Alonso L."/>
            <person name="Gil-Munoz J."/>
            <person name="Barriuso J."/>
            <person name="Prieto A."/>
            <person name="Martinez M.J."/>
        </authorList>
    </citation>
    <scope>NUCLEOTIDE SEQUENCE [LARGE SCALE GENOMIC DNA]</scope>
    <source>
        <strain evidence="11 12">CIB</strain>
    </source>
</reference>
<feature type="transmembrane region" description="Helical" evidence="9">
    <location>
        <begin position="435"/>
        <end position="456"/>
    </location>
</feature>
<dbReference type="FunFam" id="1.20.1250.20:FF:000386">
    <property type="entry name" value="MFS general substrate transporter"/>
    <property type="match status" value="1"/>
</dbReference>
<evidence type="ECO:0000256" key="4">
    <source>
        <dbReference type="ARBA" id="ARBA00022692"/>
    </source>
</evidence>
<dbReference type="InterPro" id="IPR020846">
    <property type="entry name" value="MFS_dom"/>
</dbReference>
<comment type="subcellular location">
    <subcellularLocation>
        <location evidence="1">Cell membrane</location>
        <topology evidence="1">Multi-pass membrane protein</topology>
    </subcellularLocation>
</comment>
<keyword evidence="2" id="KW-0813">Transport</keyword>
<dbReference type="Gene3D" id="1.10.1200.120">
    <property type="entry name" value="Large-conductance mechanosensitive channel, MscL, domain 1"/>
    <property type="match status" value="1"/>
</dbReference>
<dbReference type="Gene3D" id="1.20.1250.20">
    <property type="entry name" value="MFS general substrate transporter like domains"/>
    <property type="match status" value="2"/>
</dbReference>
<dbReference type="GO" id="GO:0022857">
    <property type="term" value="F:transmembrane transporter activity"/>
    <property type="evidence" value="ECO:0007669"/>
    <property type="project" value="InterPro"/>
</dbReference>
<keyword evidence="4 9" id="KW-0812">Transmembrane</keyword>
<dbReference type="Pfam" id="PF01741">
    <property type="entry name" value="MscL"/>
    <property type="match status" value="1"/>
</dbReference>
<dbReference type="PROSITE" id="PS50850">
    <property type="entry name" value="MFS"/>
    <property type="match status" value="1"/>
</dbReference>
<organism evidence="11 12">
    <name type="scientific">Talaromyces amestolkiae</name>
    <dbReference type="NCBI Taxonomy" id="1196081"/>
    <lineage>
        <taxon>Eukaryota</taxon>
        <taxon>Fungi</taxon>
        <taxon>Dikarya</taxon>
        <taxon>Ascomycota</taxon>
        <taxon>Pezizomycotina</taxon>
        <taxon>Eurotiomycetes</taxon>
        <taxon>Eurotiomycetidae</taxon>
        <taxon>Eurotiales</taxon>
        <taxon>Trichocomaceae</taxon>
        <taxon>Talaromyces</taxon>
        <taxon>Talaromyces sect. Talaromyces</taxon>
    </lineage>
</organism>
<accession>A0A364L415</accession>
<keyword evidence="12" id="KW-1185">Reference proteome</keyword>
<gene>
    <name evidence="11" type="ORF">BHQ10_006548</name>
</gene>
<feature type="transmembrane region" description="Helical" evidence="9">
    <location>
        <begin position="546"/>
        <end position="564"/>
    </location>
</feature>
<dbReference type="FunFam" id="1.20.1250.20:FF:000065">
    <property type="entry name" value="Putative MFS pantothenate transporter"/>
    <property type="match status" value="1"/>
</dbReference>
<feature type="transmembrane region" description="Helical" evidence="9">
    <location>
        <begin position="496"/>
        <end position="515"/>
    </location>
</feature>
<evidence type="ECO:0000256" key="9">
    <source>
        <dbReference type="SAM" id="Phobius"/>
    </source>
</evidence>
<proteinExistence type="inferred from homology"/>
<dbReference type="SUPFAM" id="SSF81330">
    <property type="entry name" value="Gated mechanosensitive channel"/>
    <property type="match status" value="1"/>
</dbReference>
<dbReference type="GO" id="GO:0005886">
    <property type="term" value="C:plasma membrane"/>
    <property type="evidence" value="ECO:0007669"/>
    <property type="project" value="UniProtKB-SubCell"/>
</dbReference>
<name>A0A364L415_TALAM</name>
<dbReference type="PANTHER" id="PTHR43791:SF39">
    <property type="entry name" value="TRANSPORTER LIZ1_SEO1, PUTATIVE (AFU_ORTHOLOGUE AFUA_3G00980)-RELATED"/>
    <property type="match status" value="1"/>
</dbReference>
<evidence type="ECO:0000256" key="1">
    <source>
        <dbReference type="ARBA" id="ARBA00004651"/>
    </source>
</evidence>
<protein>
    <recommendedName>
        <fullName evidence="10">Major facilitator superfamily (MFS) profile domain-containing protein</fullName>
    </recommendedName>
</protein>
<dbReference type="Pfam" id="PF07690">
    <property type="entry name" value="MFS_1"/>
    <property type="match status" value="1"/>
</dbReference>